<accession>A0A815Y9B4</accession>
<sequence>MILIQRIIIGIYFLSNIQMINSILCYQCTDCPEPFIEGYPYVTITNNTNFLAQCTKTFMNLGNGRHLVSKGSVFFCPSNGRHLVSKGSVFFCPSETTTANTQIYCCGTDYCNSSNHFNLSIFLFYLSFFIWIRTYL</sequence>
<evidence type="ECO:0000256" key="1">
    <source>
        <dbReference type="SAM" id="Phobius"/>
    </source>
</evidence>
<name>A0A815Y9B4_9BILA</name>
<dbReference type="AlphaFoldDB" id="A0A815Y9B4"/>
<feature type="transmembrane region" description="Helical" evidence="1">
    <location>
        <begin position="115"/>
        <end position="132"/>
    </location>
</feature>
<keyword evidence="1" id="KW-1133">Transmembrane helix</keyword>
<reference evidence="2" key="1">
    <citation type="submission" date="2021-02" db="EMBL/GenBank/DDBJ databases">
        <authorList>
            <person name="Nowell W R."/>
        </authorList>
    </citation>
    <scope>NUCLEOTIDE SEQUENCE</scope>
</reference>
<keyword evidence="1" id="KW-0812">Transmembrane</keyword>
<dbReference type="OrthoDB" id="10011411at2759"/>
<keyword evidence="1" id="KW-0472">Membrane</keyword>
<dbReference type="EMBL" id="CAJNOW010009588">
    <property type="protein sequence ID" value="CAF1567272.1"/>
    <property type="molecule type" value="Genomic_DNA"/>
</dbReference>
<dbReference type="Proteomes" id="UP000663834">
    <property type="component" value="Unassembled WGS sequence"/>
</dbReference>
<proteinExistence type="predicted"/>
<evidence type="ECO:0000313" key="2">
    <source>
        <dbReference type="EMBL" id="CAF1567272.1"/>
    </source>
</evidence>
<gene>
    <name evidence="2" type="ORF">KQP761_LOCUS18855</name>
</gene>
<evidence type="ECO:0000313" key="3">
    <source>
        <dbReference type="Proteomes" id="UP000663834"/>
    </source>
</evidence>
<organism evidence="2 3">
    <name type="scientific">Rotaria magnacalcarata</name>
    <dbReference type="NCBI Taxonomy" id="392030"/>
    <lineage>
        <taxon>Eukaryota</taxon>
        <taxon>Metazoa</taxon>
        <taxon>Spiralia</taxon>
        <taxon>Gnathifera</taxon>
        <taxon>Rotifera</taxon>
        <taxon>Eurotatoria</taxon>
        <taxon>Bdelloidea</taxon>
        <taxon>Philodinida</taxon>
        <taxon>Philodinidae</taxon>
        <taxon>Rotaria</taxon>
    </lineage>
</organism>
<protein>
    <submittedName>
        <fullName evidence="2">Uncharacterized protein</fullName>
    </submittedName>
</protein>
<comment type="caution">
    <text evidence="2">The sequence shown here is derived from an EMBL/GenBank/DDBJ whole genome shotgun (WGS) entry which is preliminary data.</text>
</comment>